<evidence type="ECO:0000256" key="1">
    <source>
        <dbReference type="ARBA" id="ARBA00006930"/>
    </source>
</evidence>
<keyword evidence="7" id="KW-1185">Reference proteome</keyword>
<comment type="subunit">
    <text evidence="2">Heterodimer of SbcC and SbcD.</text>
</comment>
<name>A0A4V2WNM8_9BACL</name>
<dbReference type="EMBL" id="SKFG01000014">
    <property type="protein sequence ID" value="TCZ76072.1"/>
    <property type="molecule type" value="Genomic_DNA"/>
</dbReference>
<dbReference type="Proteomes" id="UP000295418">
    <property type="component" value="Unassembled WGS sequence"/>
</dbReference>
<dbReference type="PANTHER" id="PTHR32114">
    <property type="entry name" value="ABC TRANSPORTER ABCH.3"/>
    <property type="match status" value="1"/>
</dbReference>
<keyword evidence="4" id="KW-0175">Coiled coil</keyword>
<sequence>MIIKFLSLTLHNFKSHRDLHVKFGDLTKITGENAKGKSSILEAISFTLYGTDVLGSKTDPTPTNYEYDFVRSDLLLSIDDKQVLLGRGIEKGKNTFYINEVPSKATEFDELVKSLFDKDLFLSLFNPSYFFTLNWTEQRALLLKYASAPTSKEVFAEMSRTSPEQKLKDITLNPAAEKLAELTKKHSLSDLDKIHRDNKNKQDKAYIAEQSRTKTLQEQLERYPAADIDVDATVNEKNRLIEQIKEIEETTTSADVTNRQINTLNAQIQSLQERISASATKWPALKDEPIQDTCRTCKQPLDESAIADVTADKEQRKAQYQANHKALVNQRKELEAELAGIQYIDVSVQLEKIRELDHQMLPLSESIKSFDQRLQLLGDIDQAKANEAATHKSLNESIFILDAIKAFAAKEAELQAAKVQSLFSTLSIRLFETLKNGEIKSTFEIEMDDKVYRKLSLSEGIRAGLELRDVLSEQSGIVAPCFVDNAESITRFKQPNGQLITARVVSEQELNIISEGIQNESN</sequence>
<protein>
    <recommendedName>
        <fullName evidence="3">Nuclease SbcCD subunit C</fullName>
    </recommendedName>
</protein>
<evidence type="ECO:0000259" key="5">
    <source>
        <dbReference type="Pfam" id="PF13476"/>
    </source>
</evidence>
<dbReference type="InterPro" id="IPR038729">
    <property type="entry name" value="Rad50/SbcC_AAA"/>
</dbReference>
<dbReference type="InterPro" id="IPR027417">
    <property type="entry name" value="P-loop_NTPase"/>
</dbReference>
<evidence type="ECO:0000313" key="6">
    <source>
        <dbReference type="EMBL" id="TCZ76072.1"/>
    </source>
</evidence>
<reference evidence="6 7" key="1">
    <citation type="submission" date="2019-03" db="EMBL/GenBank/DDBJ databases">
        <authorList>
            <person name="Kim M.K.M."/>
        </authorList>
    </citation>
    <scope>NUCLEOTIDE SEQUENCE [LARGE SCALE GENOMIC DNA]</scope>
    <source>
        <strain evidence="6 7">18JY21-1</strain>
    </source>
</reference>
<feature type="coiled-coil region" evidence="4">
    <location>
        <begin position="230"/>
        <end position="281"/>
    </location>
</feature>
<dbReference type="OrthoDB" id="1698838at2"/>
<evidence type="ECO:0000256" key="2">
    <source>
        <dbReference type="ARBA" id="ARBA00011322"/>
    </source>
</evidence>
<evidence type="ECO:0000256" key="4">
    <source>
        <dbReference type="SAM" id="Coils"/>
    </source>
</evidence>
<organism evidence="6 7">
    <name type="scientific">Paenibacillus albiflavus</name>
    <dbReference type="NCBI Taxonomy" id="2545760"/>
    <lineage>
        <taxon>Bacteria</taxon>
        <taxon>Bacillati</taxon>
        <taxon>Bacillota</taxon>
        <taxon>Bacilli</taxon>
        <taxon>Bacillales</taxon>
        <taxon>Paenibacillaceae</taxon>
        <taxon>Paenibacillus</taxon>
    </lineage>
</organism>
<dbReference type="Gene3D" id="3.40.50.300">
    <property type="entry name" value="P-loop containing nucleotide triphosphate hydrolases"/>
    <property type="match status" value="1"/>
</dbReference>
<dbReference type="Pfam" id="PF13476">
    <property type="entry name" value="AAA_23"/>
    <property type="match status" value="1"/>
</dbReference>
<dbReference type="PANTHER" id="PTHR32114:SF2">
    <property type="entry name" value="ABC TRANSPORTER ABCH.3"/>
    <property type="match status" value="1"/>
</dbReference>
<comment type="caution">
    <text evidence="6">The sequence shown here is derived from an EMBL/GenBank/DDBJ whole genome shotgun (WGS) entry which is preliminary data.</text>
</comment>
<evidence type="ECO:0000313" key="7">
    <source>
        <dbReference type="Proteomes" id="UP000295418"/>
    </source>
</evidence>
<dbReference type="Gene3D" id="1.10.287.510">
    <property type="entry name" value="Helix hairpin bin"/>
    <property type="match status" value="1"/>
</dbReference>
<feature type="domain" description="Rad50/SbcC-type AAA" evidence="5">
    <location>
        <begin position="7"/>
        <end position="275"/>
    </location>
</feature>
<gene>
    <name evidence="6" type="ORF">E0485_14595</name>
</gene>
<comment type="similarity">
    <text evidence="1">Belongs to the SMC family. SbcC subfamily.</text>
</comment>
<dbReference type="GO" id="GO:0006302">
    <property type="term" value="P:double-strand break repair"/>
    <property type="evidence" value="ECO:0007669"/>
    <property type="project" value="InterPro"/>
</dbReference>
<dbReference type="AlphaFoldDB" id="A0A4V2WNM8"/>
<evidence type="ECO:0000256" key="3">
    <source>
        <dbReference type="ARBA" id="ARBA00013368"/>
    </source>
</evidence>
<dbReference type="SUPFAM" id="SSF52540">
    <property type="entry name" value="P-loop containing nucleoside triphosphate hydrolases"/>
    <property type="match status" value="1"/>
</dbReference>
<dbReference type="GO" id="GO:0016887">
    <property type="term" value="F:ATP hydrolysis activity"/>
    <property type="evidence" value="ECO:0007669"/>
    <property type="project" value="InterPro"/>
</dbReference>
<accession>A0A4V2WNM8</accession>
<proteinExistence type="inferred from homology"/>
<dbReference type="RefSeq" id="WP_132418798.1">
    <property type="nucleotide sequence ID" value="NZ_SKFG01000014.1"/>
</dbReference>